<keyword evidence="1" id="KW-0732">Signal</keyword>
<reference evidence="2 4" key="1">
    <citation type="submission" date="2014-09" db="EMBL/GenBank/DDBJ databases">
        <title>Xanthomonadaceae 3.5X direct submission.</title>
        <authorList>
            <person name="Fang T."/>
            <person name="Wang H."/>
        </authorList>
    </citation>
    <scope>NUCLEOTIDE SEQUENCE [LARGE SCALE GENOMIC DNA]</scope>
    <source>
        <strain evidence="2 4">3.5X</strain>
    </source>
</reference>
<dbReference type="Proteomes" id="UP000560000">
    <property type="component" value="Unassembled WGS sequence"/>
</dbReference>
<sequence length="675" mass="71585">MNLRSSRNLCVCWALLAISLMGARAACAATTVRADSIALPGVTLKQVDGTLQPGADGQLQLQLKIASADVAALGWKHVGIDLQGALVRSSEDAWYCRGTLTLKGAPGGLMRKQGQFDLILDVGANTLQLDLGQDQNPAVSLALPLDQTSHVQARFIHMPLAWLQGPLSRAWAGRLTGGQLDGTLAMDFLPDGLQGAASLRLTKANFDGGSLAGQSVGLHGRLKIDVNATRSQVGLSGTLHGGDLLLGPVYANLPTHPTQLAFDLTAQGGSMRVDHLSYIDPDTLSLAGGFIFGADGSLHSMTMSRFGAHFPSAYEHYGKTWLATLGLNNLKTDGDLSGAVVLGANGLHTLRLRANGLDARDGGGRFRIEGLNGALDWNRNGTRPATTLAWNGLSMYRIPLGAGRSQWRSRDGVLRLQAPFYVPVFAGQFGVQRFEWQPDARKGNRVDMATTVTGVDMSKLSQALGWPRFHGTLAGSMPGLNYVDGTMRLQGGLSLNVFDGFVDVTDLSLKHPFGDTPELAADVRMQKLNLGAMTDVFDFGKITGDLHGDIDNLRLVDWSPVGFDAHLLADSGGRISQRAVNNLTSVGGGGIAGGLQGAVLKLFKSFRYDRIGLNCKLQGSVCTMSGLEPQGGGYLIVDGEGLPHLTVIGHQHRVSWPTLVARLRAAIDSGGPVVN</sequence>
<dbReference type="HOGENOM" id="CLU_025492_0_0_6"/>
<evidence type="ECO:0000313" key="5">
    <source>
        <dbReference type="Proteomes" id="UP000560000"/>
    </source>
</evidence>
<reference evidence="3 5" key="2">
    <citation type="submission" date="2020-08" db="EMBL/GenBank/DDBJ databases">
        <title>Genomic Encyclopedia of Type Strains, Phase IV (KMG-IV): sequencing the most valuable type-strain genomes for metagenomic binning, comparative biology and taxonomic classification.</title>
        <authorList>
            <person name="Goeker M."/>
        </authorList>
    </citation>
    <scope>NUCLEOTIDE SEQUENCE [LARGE SCALE GENOMIC DNA]</scope>
    <source>
        <strain evidence="3 5">DSM 107085</strain>
    </source>
</reference>
<dbReference type="STRING" id="1543381.LF63_0108860"/>
<accession>A0A099CV17</accession>
<evidence type="ECO:0008006" key="6">
    <source>
        <dbReference type="Google" id="ProtNLM"/>
    </source>
</evidence>
<evidence type="ECO:0000313" key="4">
    <source>
        <dbReference type="Proteomes" id="UP000029708"/>
    </source>
</evidence>
<name>A0A099CV17_9GAMM</name>
<dbReference type="AlphaFoldDB" id="A0A099CV17"/>
<organism evidence="2 4">
    <name type="scientific">Oleiagrimonas soli</name>
    <dbReference type="NCBI Taxonomy" id="1543381"/>
    <lineage>
        <taxon>Bacteria</taxon>
        <taxon>Pseudomonadati</taxon>
        <taxon>Pseudomonadota</taxon>
        <taxon>Gammaproteobacteria</taxon>
        <taxon>Lysobacterales</taxon>
        <taxon>Rhodanobacteraceae</taxon>
        <taxon>Oleiagrimonas</taxon>
    </lineage>
</organism>
<proteinExistence type="predicted"/>
<keyword evidence="4" id="KW-1185">Reference proteome</keyword>
<gene>
    <name evidence="3" type="ORF">HNQ86_000442</name>
    <name evidence="2" type="ORF">LF63_0108860</name>
</gene>
<dbReference type="Proteomes" id="UP000029708">
    <property type="component" value="Unassembled WGS sequence"/>
</dbReference>
<evidence type="ECO:0000313" key="2">
    <source>
        <dbReference type="EMBL" id="KGI77457.1"/>
    </source>
</evidence>
<dbReference type="EMBL" id="JACHET010000001">
    <property type="protein sequence ID" value="MBB6183097.1"/>
    <property type="molecule type" value="Genomic_DNA"/>
</dbReference>
<evidence type="ECO:0000256" key="1">
    <source>
        <dbReference type="SAM" id="SignalP"/>
    </source>
</evidence>
<protein>
    <recommendedName>
        <fullName evidence="6">Dicarboxylate transport domain-containing protein</fullName>
    </recommendedName>
</protein>
<feature type="chain" id="PRO_5035986509" description="Dicarboxylate transport domain-containing protein" evidence="1">
    <location>
        <begin position="29"/>
        <end position="675"/>
    </location>
</feature>
<evidence type="ECO:0000313" key="3">
    <source>
        <dbReference type="EMBL" id="MBB6183097.1"/>
    </source>
</evidence>
<dbReference type="EMBL" id="JROI01000011">
    <property type="protein sequence ID" value="KGI77457.1"/>
    <property type="molecule type" value="Genomic_DNA"/>
</dbReference>
<comment type="caution">
    <text evidence="2">The sequence shown here is derived from an EMBL/GenBank/DDBJ whole genome shotgun (WGS) entry which is preliminary data.</text>
</comment>
<feature type="signal peptide" evidence="1">
    <location>
        <begin position="1"/>
        <end position="28"/>
    </location>
</feature>